<proteinExistence type="predicted"/>
<dbReference type="Proteomes" id="UP000198850">
    <property type="component" value="Unassembled WGS sequence"/>
</dbReference>
<gene>
    <name evidence="1" type="ORF">SAMN05443550_1392</name>
</gene>
<dbReference type="AlphaFoldDB" id="A0A1H4HLN9"/>
<evidence type="ECO:0000313" key="1">
    <source>
        <dbReference type="EMBL" id="SEB22496.1"/>
    </source>
</evidence>
<name>A0A1H4HLN9_9SPHI</name>
<organism evidence="1 2">
    <name type="scientific">Pedobacter hartonius</name>
    <dbReference type="NCBI Taxonomy" id="425514"/>
    <lineage>
        <taxon>Bacteria</taxon>
        <taxon>Pseudomonadati</taxon>
        <taxon>Bacteroidota</taxon>
        <taxon>Sphingobacteriia</taxon>
        <taxon>Sphingobacteriales</taxon>
        <taxon>Sphingobacteriaceae</taxon>
        <taxon>Pedobacter</taxon>
    </lineage>
</organism>
<reference evidence="1 2" key="1">
    <citation type="submission" date="2016-10" db="EMBL/GenBank/DDBJ databases">
        <authorList>
            <person name="de Groot N.N."/>
        </authorList>
    </citation>
    <scope>NUCLEOTIDE SEQUENCE [LARGE SCALE GENOMIC DNA]</scope>
    <source>
        <strain evidence="1 2">DSM 19033</strain>
    </source>
</reference>
<protein>
    <submittedName>
        <fullName evidence="1">Uncharacterized protein</fullName>
    </submittedName>
</protein>
<evidence type="ECO:0000313" key="2">
    <source>
        <dbReference type="Proteomes" id="UP000198850"/>
    </source>
</evidence>
<keyword evidence="2" id="KW-1185">Reference proteome</keyword>
<sequence length="62" mass="6838">MDKDPDKGTVSLKRTPLINDAAGCADALLSFSLYINILSNYNTLQESVYYPGCKNLVINVKK</sequence>
<dbReference type="EMBL" id="FNRA01000039">
    <property type="protein sequence ID" value="SEB22496.1"/>
    <property type="molecule type" value="Genomic_DNA"/>
</dbReference>
<accession>A0A1H4HLN9</accession>